<organism evidence="1 2">
    <name type="scientific">Pseudovibrio denitrificans</name>
    <dbReference type="NCBI Taxonomy" id="258256"/>
    <lineage>
        <taxon>Bacteria</taxon>
        <taxon>Pseudomonadati</taxon>
        <taxon>Pseudomonadota</taxon>
        <taxon>Alphaproteobacteria</taxon>
        <taxon>Hyphomicrobiales</taxon>
        <taxon>Stappiaceae</taxon>
        <taxon>Pseudovibrio</taxon>
    </lineage>
</organism>
<dbReference type="Proteomes" id="UP000183371">
    <property type="component" value="Unassembled WGS sequence"/>
</dbReference>
<name>A0A1I6XGK7_9HYPH</name>
<evidence type="ECO:0000313" key="1">
    <source>
        <dbReference type="EMBL" id="SFT37518.1"/>
    </source>
</evidence>
<protein>
    <submittedName>
        <fullName evidence="1">Uncharacterized protein</fullName>
    </submittedName>
</protein>
<accession>A0A1I6XGK7</accession>
<dbReference type="AlphaFoldDB" id="A0A1I6XGK7"/>
<reference evidence="2" key="1">
    <citation type="submission" date="2016-10" db="EMBL/GenBank/DDBJ databases">
        <authorList>
            <person name="Varghese N."/>
            <person name="Submissions S."/>
        </authorList>
    </citation>
    <scope>NUCLEOTIDE SEQUENCE [LARGE SCALE GENOMIC DNA]</scope>
    <source>
        <strain evidence="2">DSM 17465</strain>
    </source>
</reference>
<evidence type="ECO:0000313" key="2">
    <source>
        <dbReference type="Proteomes" id="UP000183371"/>
    </source>
</evidence>
<dbReference type="RefSeq" id="WP_083416415.1">
    <property type="nucleotide sequence ID" value="NZ_FPBD01000001.1"/>
</dbReference>
<dbReference type="EMBL" id="FPBD01000001">
    <property type="protein sequence ID" value="SFT37518.1"/>
    <property type="molecule type" value="Genomic_DNA"/>
</dbReference>
<sequence>MSYQIPPDAVRIWRGFRQATLPQDEFFQRLGETFIPSTVQMQIKNGLDTYVPTIPCGMAQKPATVPDETAILFWNSQQTYWDGFKTLAGRTYTLTHGGCYTPESGADFPILFDGDLVLDQCYYLIDKSQDWMKGKIRHLVGGLPAGANTAELFQNLQSILVETQVRGKIQGGIICVGADYITYWELGDGTDPGLEQLQSHCDWSHVFEPVPTTLPPQAALWDDWPGMKVKPGDTYNMQFTRAFENE</sequence>
<gene>
    <name evidence="1" type="ORF">SAMN05444141_101184</name>
</gene>
<keyword evidence="2" id="KW-1185">Reference proteome</keyword>
<proteinExistence type="predicted"/>